<dbReference type="PANTHER" id="PTHR14289:SF16">
    <property type="entry name" value="POLYMERASE DELTA-INTERACTING PROTEIN 2"/>
    <property type="match status" value="1"/>
</dbReference>
<sequence length="126" mass="14189">MTTQSSSINIEVTTKYIEEQSSPEEEKFLFSYTVKITNLGNKDVTLKSRYWHITDGDGQHHEVHGDGVIGKTPTIKPKAAYQYTSGTMLKTPMGFMTGHYNMLTHDEGEFKAIIPIFRLAIPGLIH</sequence>
<protein>
    <recommendedName>
        <fullName evidence="1 2">Protein ApaG</fullName>
    </recommendedName>
</protein>
<dbReference type="Pfam" id="PF04379">
    <property type="entry name" value="DUF525"/>
    <property type="match status" value="1"/>
</dbReference>
<dbReference type="PANTHER" id="PTHR14289">
    <property type="entry name" value="F-BOX ONLY PROTEIN 3"/>
    <property type="match status" value="1"/>
</dbReference>
<evidence type="ECO:0000313" key="4">
    <source>
        <dbReference type="EMBL" id="MCL1126865.1"/>
    </source>
</evidence>
<evidence type="ECO:0000313" key="5">
    <source>
        <dbReference type="Proteomes" id="UP001203423"/>
    </source>
</evidence>
<feature type="domain" description="ApaG" evidence="3">
    <location>
        <begin position="2"/>
        <end position="126"/>
    </location>
</feature>
<dbReference type="HAMAP" id="MF_00791">
    <property type="entry name" value="ApaG"/>
    <property type="match status" value="1"/>
</dbReference>
<dbReference type="NCBIfam" id="NF003967">
    <property type="entry name" value="PRK05461.1"/>
    <property type="match status" value="1"/>
</dbReference>
<dbReference type="InterPro" id="IPR023065">
    <property type="entry name" value="Uncharacterised_ApaG"/>
</dbReference>
<evidence type="ECO:0000256" key="1">
    <source>
        <dbReference type="ARBA" id="ARBA00017693"/>
    </source>
</evidence>
<evidence type="ECO:0000256" key="2">
    <source>
        <dbReference type="HAMAP-Rule" id="MF_00791"/>
    </source>
</evidence>
<proteinExistence type="inferred from homology"/>
<accession>A0ABT0LHN7</accession>
<evidence type="ECO:0000259" key="3">
    <source>
        <dbReference type="PROSITE" id="PS51087"/>
    </source>
</evidence>
<reference evidence="4 5" key="1">
    <citation type="submission" date="2022-01" db="EMBL/GenBank/DDBJ databases">
        <title>Whole genome-based taxonomy of the Shewanellaceae.</title>
        <authorList>
            <person name="Martin-Rodriguez A.J."/>
        </authorList>
    </citation>
    <scope>NUCLEOTIDE SEQUENCE [LARGE SCALE GENOMIC DNA]</scope>
    <source>
        <strain evidence="4 5">DSM 17177</strain>
    </source>
</reference>
<keyword evidence="5" id="KW-1185">Reference proteome</keyword>
<dbReference type="InterPro" id="IPR007474">
    <property type="entry name" value="ApaG_domain"/>
</dbReference>
<organism evidence="4 5">
    <name type="scientific">Shewanella surugensis</name>
    <dbReference type="NCBI Taxonomy" id="212020"/>
    <lineage>
        <taxon>Bacteria</taxon>
        <taxon>Pseudomonadati</taxon>
        <taxon>Pseudomonadota</taxon>
        <taxon>Gammaproteobacteria</taxon>
        <taxon>Alteromonadales</taxon>
        <taxon>Shewanellaceae</taxon>
        <taxon>Shewanella</taxon>
    </lineage>
</organism>
<comment type="caution">
    <text evidence="4">The sequence shown here is derived from an EMBL/GenBank/DDBJ whole genome shotgun (WGS) entry which is preliminary data.</text>
</comment>
<gene>
    <name evidence="2 4" type="primary">apaG</name>
    <name evidence="4" type="ORF">L2764_20855</name>
</gene>
<dbReference type="EMBL" id="JAKIKS010000111">
    <property type="protein sequence ID" value="MCL1126865.1"/>
    <property type="molecule type" value="Genomic_DNA"/>
</dbReference>
<dbReference type="PROSITE" id="PS51087">
    <property type="entry name" value="APAG"/>
    <property type="match status" value="1"/>
</dbReference>
<dbReference type="RefSeq" id="WP_248942274.1">
    <property type="nucleotide sequence ID" value="NZ_JAKIKS010000111.1"/>
</dbReference>
<name>A0ABT0LHN7_9GAMM</name>
<dbReference type="Proteomes" id="UP001203423">
    <property type="component" value="Unassembled WGS sequence"/>
</dbReference>
<dbReference type="Gene3D" id="2.60.40.1470">
    <property type="entry name" value="ApaG domain"/>
    <property type="match status" value="1"/>
</dbReference>
<dbReference type="InterPro" id="IPR036767">
    <property type="entry name" value="ApaG_sf"/>
</dbReference>
<dbReference type="SUPFAM" id="SSF110069">
    <property type="entry name" value="ApaG-like"/>
    <property type="match status" value="1"/>
</dbReference>